<gene>
    <name evidence="1" type="ORF">XENOCAPTIV_017861</name>
</gene>
<evidence type="ECO:0000313" key="1">
    <source>
        <dbReference type="EMBL" id="MEQ2207742.1"/>
    </source>
</evidence>
<accession>A0ABV0RJY0</accession>
<evidence type="ECO:0000313" key="2">
    <source>
        <dbReference type="Proteomes" id="UP001434883"/>
    </source>
</evidence>
<dbReference type="Proteomes" id="UP001434883">
    <property type="component" value="Unassembled WGS sequence"/>
</dbReference>
<organism evidence="1 2">
    <name type="scientific">Xenoophorus captivus</name>
    <dbReference type="NCBI Taxonomy" id="1517983"/>
    <lineage>
        <taxon>Eukaryota</taxon>
        <taxon>Metazoa</taxon>
        <taxon>Chordata</taxon>
        <taxon>Craniata</taxon>
        <taxon>Vertebrata</taxon>
        <taxon>Euteleostomi</taxon>
        <taxon>Actinopterygii</taxon>
        <taxon>Neopterygii</taxon>
        <taxon>Teleostei</taxon>
        <taxon>Neoteleostei</taxon>
        <taxon>Acanthomorphata</taxon>
        <taxon>Ovalentaria</taxon>
        <taxon>Atherinomorphae</taxon>
        <taxon>Cyprinodontiformes</taxon>
        <taxon>Goodeidae</taxon>
        <taxon>Xenoophorus</taxon>
    </lineage>
</organism>
<reference evidence="1 2" key="1">
    <citation type="submission" date="2021-06" db="EMBL/GenBank/DDBJ databases">
        <authorList>
            <person name="Palmer J.M."/>
        </authorList>
    </citation>
    <scope>NUCLEOTIDE SEQUENCE [LARGE SCALE GENOMIC DNA]</scope>
    <source>
        <strain evidence="1 2">XC_2019</strain>
        <tissue evidence="1">Muscle</tissue>
    </source>
</reference>
<proteinExistence type="predicted"/>
<protein>
    <submittedName>
        <fullName evidence="1">Uncharacterized protein</fullName>
    </submittedName>
</protein>
<comment type="caution">
    <text evidence="1">The sequence shown here is derived from an EMBL/GenBank/DDBJ whole genome shotgun (WGS) entry which is preliminary data.</text>
</comment>
<feature type="non-terminal residue" evidence="1">
    <location>
        <position position="1"/>
    </location>
</feature>
<sequence length="217" mass="21480">DISMAAKEAAAGQLEAIKIKYEEALELRKKAELDIETFRPVGVMGSGSGIGDLGNRRAAEGTSDMKIHAGRAGISGMNGGQELGGGGVRAGTGPEGLSFGAPGLSADVRGEGFSSGVMGDRSGITAGLVGGINASETGFGRGGTIEGKGAGLDGGIGGDRSTVRGLSPTGRVGTISGGKGDISGVKTGYGSSGYDGNTGAYVEQAVELTERRTVLIR</sequence>
<name>A0ABV0RJY0_9TELE</name>
<dbReference type="EMBL" id="JAHRIN010045742">
    <property type="protein sequence ID" value="MEQ2207742.1"/>
    <property type="molecule type" value="Genomic_DNA"/>
</dbReference>
<keyword evidence="2" id="KW-1185">Reference proteome</keyword>